<keyword evidence="2" id="KW-1185">Reference proteome</keyword>
<evidence type="ECO:0000313" key="2">
    <source>
        <dbReference type="Proteomes" id="UP000186922"/>
    </source>
</evidence>
<accession>A0A1D1VXM5</accession>
<dbReference type="AlphaFoldDB" id="A0A1D1VXM5"/>
<evidence type="ECO:0000313" key="1">
    <source>
        <dbReference type="EMBL" id="GAV05696.1"/>
    </source>
</evidence>
<comment type="caution">
    <text evidence="1">The sequence shown here is derived from an EMBL/GenBank/DDBJ whole genome shotgun (WGS) entry which is preliminary data.</text>
</comment>
<proteinExistence type="predicted"/>
<dbReference type="Proteomes" id="UP000186922">
    <property type="component" value="Unassembled WGS sequence"/>
</dbReference>
<dbReference type="EMBL" id="BDGG01000012">
    <property type="protein sequence ID" value="GAV05696.1"/>
    <property type="molecule type" value="Genomic_DNA"/>
</dbReference>
<protein>
    <submittedName>
        <fullName evidence="1">Uncharacterized protein</fullName>
    </submittedName>
</protein>
<name>A0A1D1VXM5_RAMVA</name>
<reference evidence="1 2" key="1">
    <citation type="journal article" date="2016" name="Nat. Commun.">
        <title>Extremotolerant tardigrade genome and improved radiotolerance of human cultured cells by tardigrade-unique protein.</title>
        <authorList>
            <person name="Hashimoto T."/>
            <person name="Horikawa D.D."/>
            <person name="Saito Y."/>
            <person name="Kuwahara H."/>
            <person name="Kozuka-Hata H."/>
            <person name="Shin-I T."/>
            <person name="Minakuchi Y."/>
            <person name="Ohishi K."/>
            <person name="Motoyama A."/>
            <person name="Aizu T."/>
            <person name="Enomoto A."/>
            <person name="Kondo K."/>
            <person name="Tanaka S."/>
            <person name="Hara Y."/>
            <person name="Koshikawa S."/>
            <person name="Sagara H."/>
            <person name="Miura T."/>
            <person name="Yokobori S."/>
            <person name="Miyagawa K."/>
            <person name="Suzuki Y."/>
            <person name="Kubo T."/>
            <person name="Oyama M."/>
            <person name="Kohara Y."/>
            <person name="Fujiyama A."/>
            <person name="Arakawa K."/>
            <person name="Katayama T."/>
            <person name="Toyoda A."/>
            <person name="Kunieda T."/>
        </authorList>
    </citation>
    <scope>NUCLEOTIDE SEQUENCE [LARGE SCALE GENOMIC DNA]</scope>
    <source>
        <strain evidence="1 2">YOKOZUNA-1</strain>
    </source>
</reference>
<organism evidence="1 2">
    <name type="scientific">Ramazzottius varieornatus</name>
    <name type="common">Water bear</name>
    <name type="synonym">Tardigrade</name>
    <dbReference type="NCBI Taxonomy" id="947166"/>
    <lineage>
        <taxon>Eukaryota</taxon>
        <taxon>Metazoa</taxon>
        <taxon>Ecdysozoa</taxon>
        <taxon>Tardigrada</taxon>
        <taxon>Eutardigrada</taxon>
        <taxon>Parachela</taxon>
        <taxon>Hypsibioidea</taxon>
        <taxon>Ramazzottiidae</taxon>
        <taxon>Ramazzottius</taxon>
    </lineage>
</organism>
<gene>
    <name evidence="1" type="primary">RvY_15788-1</name>
    <name evidence="1" type="synonym">RvY_15788.1</name>
    <name evidence="1" type="ORF">RvY_15788</name>
</gene>
<sequence length="101" mass="11810">MHIQILPSSINEDRGRELRGLHAMLRLQASWSQIAEQADKSHGLDTIFSCACSTYRLSNHQHIRGDFFSRLSFRNCHHHFTSICKRNRHTSTIRRLGLYCM</sequence>